<evidence type="ECO:0000259" key="4">
    <source>
        <dbReference type="Pfam" id="PF22820"/>
    </source>
</evidence>
<protein>
    <recommendedName>
        <fullName evidence="7">Zinc-ribbon domain-containing protein</fullName>
    </recommendedName>
</protein>
<dbReference type="PANTHER" id="PTHR40038:SF1">
    <property type="entry name" value="MEMBRANE-ASSOCIATED PROTEIN TCAA"/>
    <property type="match status" value="1"/>
</dbReference>
<dbReference type="eggNOG" id="COG4640">
    <property type="taxonomic scope" value="Bacteria"/>
</dbReference>
<evidence type="ECO:0000256" key="1">
    <source>
        <dbReference type="SAM" id="MobiDB-lite"/>
    </source>
</evidence>
<keyword evidence="2" id="KW-1133">Transmembrane helix</keyword>
<accession>A0A0R1GPE6</accession>
<feature type="domain" description="TcaA 4th" evidence="4">
    <location>
        <begin position="277"/>
        <end position="351"/>
    </location>
</feature>
<dbReference type="Proteomes" id="UP000051176">
    <property type="component" value="Unassembled WGS sequence"/>
</dbReference>
<dbReference type="Pfam" id="PF22820">
    <property type="entry name" value="TcaA_3rd_4th"/>
    <property type="match status" value="1"/>
</dbReference>
<dbReference type="InterPro" id="IPR059113">
    <property type="entry name" value="Znf_ribbon"/>
</dbReference>
<organism evidence="5 6">
    <name type="scientific">Levilactobacillus parabrevis ATCC 53295</name>
    <dbReference type="NCBI Taxonomy" id="1267003"/>
    <lineage>
        <taxon>Bacteria</taxon>
        <taxon>Bacillati</taxon>
        <taxon>Bacillota</taxon>
        <taxon>Bacilli</taxon>
        <taxon>Lactobacillales</taxon>
        <taxon>Lactobacillaceae</taxon>
        <taxon>Levilactobacillus</taxon>
    </lineage>
</organism>
<reference evidence="5 6" key="1">
    <citation type="journal article" date="2015" name="Genome Announc.">
        <title>Expanding the biotechnology potential of lactobacilli through comparative genomics of 213 strains and associated genera.</title>
        <authorList>
            <person name="Sun Z."/>
            <person name="Harris H.M."/>
            <person name="McCann A."/>
            <person name="Guo C."/>
            <person name="Argimon S."/>
            <person name="Zhang W."/>
            <person name="Yang X."/>
            <person name="Jeffery I.B."/>
            <person name="Cooney J.C."/>
            <person name="Kagawa T.F."/>
            <person name="Liu W."/>
            <person name="Song Y."/>
            <person name="Salvetti E."/>
            <person name="Wrobel A."/>
            <person name="Rasinkangas P."/>
            <person name="Parkhill J."/>
            <person name="Rea M.C."/>
            <person name="O'Sullivan O."/>
            <person name="Ritari J."/>
            <person name="Douillard F.P."/>
            <person name="Paul Ross R."/>
            <person name="Yang R."/>
            <person name="Briner A.E."/>
            <person name="Felis G.E."/>
            <person name="de Vos W.M."/>
            <person name="Barrangou R."/>
            <person name="Klaenhammer T.R."/>
            <person name="Caufield P.W."/>
            <person name="Cui Y."/>
            <person name="Zhang H."/>
            <person name="O'Toole P.W."/>
        </authorList>
    </citation>
    <scope>NUCLEOTIDE SEQUENCE [LARGE SCALE GENOMIC DNA]</scope>
    <source>
        <strain evidence="5 6">ATCC 53295</strain>
    </source>
</reference>
<feature type="region of interest" description="Disordered" evidence="1">
    <location>
        <begin position="50"/>
        <end position="87"/>
    </location>
</feature>
<feature type="transmembrane region" description="Helical" evidence="2">
    <location>
        <begin position="93"/>
        <end position="115"/>
    </location>
</feature>
<dbReference type="InterPro" id="IPR054530">
    <property type="entry name" value="TcaA_4th"/>
</dbReference>
<keyword evidence="6" id="KW-1185">Reference proteome</keyword>
<dbReference type="Pfam" id="PF13248">
    <property type="entry name" value="Zn_ribbon_3"/>
    <property type="match status" value="1"/>
</dbReference>
<dbReference type="PANTHER" id="PTHR40038">
    <property type="entry name" value="MEMBRANE-ASSOCIATED PROTEIN TCAA"/>
    <property type="match status" value="1"/>
</dbReference>
<evidence type="ECO:0008006" key="7">
    <source>
        <dbReference type="Google" id="ProtNLM"/>
    </source>
</evidence>
<feature type="region of interest" description="Disordered" evidence="1">
    <location>
        <begin position="376"/>
        <end position="410"/>
    </location>
</feature>
<keyword evidence="2" id="KW-0812">Transmembrane</keyword>
<feature type="compositionally biased region" description="Polar residues" evidence="1">
    <location>
        <begin position="50"/>
        <end position="81"/>
    </location>
</feature>
<proteinExistence type="predicted"/>
<feature type="domain" description="Putative zinc-ribbon" evidence="3">
    <location>
        <begin position="22"/>
        <end position="43"/>
    </location>
</feature>
<feature type="compositionally biased region" description="Acidic residues" evidence="1">
    <location>
        <begin position="376"/>
        <end position="402"/>
    </location>
</feature>
<dbReference type="RefSeq" id="WP_020089958.1">
    <property type="nucleotide sequence ID" value="NZ_AZCZ01000031.1"/>
</dbReference>
<evidence type="ECO:0000313" key="5">
    <source>
        <dbReference type="EMBL" id="KRK35903.1"/>
    </source>
</evidence>
<name>A0A0R1GPE6_9LACO</name>
<comment type="caution">
    <text evidence="5">The sequence shown here is derived from an EMBL/GenBank/DDBJ whole genome shotgun (WGS) entry which is preliminary data.</text>
</comment>
<keyword evidence="2" id="KW-0472">Membrane</keyword>
<evidence type="ECO:0000313" key="6">
    <source>
        <dbReference type="Proteomes" id="UP000051176"/>
    </source>
</evidence>
<dbReference type="OrthoDB" id="2327418at2"/>
<dbReference type="STRING" id="357278.IV61_GL000003"/>
<sequence>MHLVKYAAPANDQPAGSATSFCPNCGHPVAPDDTFCQNCGYNLADAQPTANAAQSATPQEPSATSPQSKIEPTAGSRQASQPRKPMSKKNKRIWWSLGILVVLIIAFFVWGNHYYSRDATLDRSIANIKSGKHLTSIFTSTTSSLKMTDHNLKPISKYYSQNPKDLASLKRQLRATSYSSDSLFTYGNSGHRLLFFPKYQITVKPVYPTVTTNHKGNVIKLDGKKIATATSDMYTKKLGPLAPGKYQLQASGTVSGHHIVNKGSYYISDGTSYDLSLKTISVTFDTLPSSTVYLNGNKLGTADSSGMLTMKNEPWSPAMQIYAKYKAANGTIKSKTTKLAESDDGYDVKLTFPGLMSQDDASSFIEGIFSDIDDLSNYGDDDSDDDDDDDTVTSDDDSDLPDYFESGTSNSDYQDLVKMAKGYYKDDEVDSTDFDTTVTGVEPDVDKVSLVTYTVKYSFYHDDSKHVQTFQYTATVKPGANDSGSYKISKISGAKKINDYTKDN</sequence>
<dbReference type="EMBL" id="AZCZ01000031">
    <property type="protein sequence ID" value="KRK35903.1"/>
    <property type="molecule type" value="Genomic_DNA"/>
</dbReference>
<dbReference type="PATRIC" id="fig|1267003.4.peg.1333"/>
<dbReference type="AlphaFoldDB" id="A0A0R1GPE6"/>
<evidence type="ECO:0000259" key="3">
    <source>
        <dbReference type="Pfam" id="PF13248"/>
    </source>
</evidence>
<gene>
    <name evidence="5" type="ORF">FD07_GL001255</name>
</gene>
<evidence type="ECO:0000256" key="2">
    <source>
        <dbReference type="SAM" id="Phobius"/>
    </source>
</evidence>